<proteinExistence type="predicted"/>
<dbReference type="AlphaFoldDB" id="A0A9P4SAU4"/>
<comment type="caution">
    <text evidence="1">The sequence shown here is derived from an EMBL/GenBank/DDBJ whole genome shotgun (WGS) entry which is preliminary data.</text>
</comment>
<protein>
    <submittedName>
        <fullName evidence="1">Uncharacterized protein</fullName>
    </submittedName>
</protein>
<accession>A0A9P4SAU4</accession>
<evidence type="ECO:0000313" key="1">
    <source>
        <dbReference type="EMBL" id="KAF2839258.1"/>
    </source>
</evidence>
<organism evidence="1 2">
    <name type="scientific">Patellaria atrata CBS 101060</name>
    <dbReference type="NCBI Taxonomy" id="1346257"/>
    <lineage>
        <taxon>Eukaryota</taxon>
        <taxon>Fungi</taxon>
        <taxon>Dikarya</taxon>
        <taxon>Ascomycota</taxon>
        <taxon>Pezizomycotina</taxon>
        <taxon>Dothideomycetes</taxon>
        <taxon>Dothideomycetes incertae sedis</taxon>
        <taxon>Patellariales</taxon>
        <taxon>Patellariaceae</taxon>
        <taxon>Patellaria</taxon>
    </lineage>
</organism>
<reference evidence="1" key="1">
    <citation type="journal article" date="2020" name="Stud. Mycol.">
        <title>101 Dothideomycetes genomes: a test case for predicting lifestyles and emergence of pathogens.</title>
        <authorList>
            <person name="Haridas S."/>
            <person name="Albert R."/>
            <person name="Binder M."/>
            <person name="Bloem J."/>
            <person name="Labutti K."/>
            <person name="Salamov A."/>
            <person name="Andreopoulos B."/>
            <person name="Baker S."/>
            <person name="Barry K."/>
            <person name="Bills G."/>
            <person name="Bluhm B."/>
            <person name="Cannon C."/>
            <person name="Castanera R."/>
            <person name="Culley D."/>
            <person name="Daum C."/>
            <person name="Ezra D."/>
            <person name="Gonzalez J."/>
            <person name="Henrissat B."/>
            <person name="Kuo A."/>
            <person name="Liang C."/>
            <person name="Lipzen A."/>
            <person name="Lutzoni F."/>
            <person name="Magnuson J."/>
            <person name="Mondo S."/>
            <person name="Nolan M."/>
            <person name="Ohm R."/>
            <person name="Pangilinan J."/>
            <person name="Park H.-J."/>
            <person name="Ramirez L."/>
            <person name="Alfaro M."/>
            <person name="Sun H."/>
            <person name="Tritt A."/>
            <person name="Yoshinaga Y."/>
            <person name="Zwiers L.-H."/>
            <person name="Turgeon B."/>
            <person name="Goodwin S."/>
            <person name="Spatafora J."/>
            <person name="Crous P."/>
            <person name="Grigoriev I."/>
        </authorList>
    </citation>
    <scope>NUCLEOTIDE SEQUENCE</scope>
    <source>
        <strain evidence="1">CBS 101060</strain>
    </source>
</reference>
<dbReference type="EMBL" id="MU006095">
    <property type="protein sequence ID" value="KAF2839258.1"/>
    <property type="molecule type" value="Genomic_DNA"/>
</dbReference>
<gene>
    <name evidence="1" type="ORF">M501DRAFT_992229</name>
</gene>
<sequence>MIRDTSRARAMAIEQLNEFDHISPRVQRMFEAFRAFSREPGVHLPRYRQERPCSGYSSGLGRPIHECFEAVVQIGAWILPNRANTSTDTAHCYSDLLGDDILYPGAYKTWKSYTDEFLSWGPILKNAIVAATMWEIMDILESTQKTADQFQFESAELRMG</sequence>
<evidence type="ECO:0000313" key="2">
    <source>
        <dbReference type="Proteomes" id="UP000799429"/>
    </source>
</evidence>
<name>A0A9P4SAU4_9PEZI</name>
<keyword evidence="2" id="KW-1185">Reference proteome</keyword>
<dbReference type="Proteomes" id="UP000799429">
    <property type="component" value="Unassembled WGS sequence"/>
</dbReference>